<dbReference type="InterPro" id="IPR000326">
    <property type="entry name" value="PAP2/HPO"/>
</dbReference>
<evidence type="ECO:0000313" key="11">
    <source>
        <dbReference type="Proteomes" id="UP000027178"/>
    </source>
</evidence>
<feature type="domain" description="Phosphatidic acid phosphatase type 2/haloperoxidase" evidence="9">
    <location>
        <begin position="101"/>
        <end position="215"/>
    </location>
</feature>
<feature type="transmembrane region" description="Helical" evidence="8">
    <location>
        <begin position="200"/>
        <end position="218"/>
    </location>
</feature>
<keyword evidence="3 8" id="KW-0812">Transmembrane</keyword>
<keyword evidence="2" id="KW-1003">Cell membrane</keyword>
<keyword evidence="6 8" id="KW-0472">Membrane</keyword>
<dbReference type="Gene3D" id="1.20.144.10">
    <property type="entry name" value="Phosphatidic acid phosphatase type 2/haloperoxidase"/>
    <property type="match status" value="1"/>
</dbReference>
<evidence type="ECO:0000256" key="6">
    <source>
        <dbReference type="ARBA" id="ARBA00023136"/>
    </source>
</evidence>
<feature type="region of interest" description="Disordered" evidence="7">
    <location>
        <begin position="1"/>
        <end position="20"/>
    </location>
</feature>
<proteinExistence type="predicted"/>
<dbReference type="SUPFAM" id="SSF48317">
    <property type="entry name" value="Acid phosphatase/Vanadium-dependent haloperoxidase"/>
    <property type="match status" value="1"/>
</dbReference>
<feature type="transmembrane region" description="Helical" evidence="8">
    <location>
        <begin position="67"/>
        <end position="90"/>
    </location>
</feature>
<reference evidence="10 11" key="1">
    <citation type="submission" date="2014-05" db="EMBL/GenBank/DDBJ databases">
        <title>Draft Genome Sequence of Kitasatospora cheerisanensis KCTC 2395.</title>
        <authorList>
            <person name="Nam D.H."/>
        </authorList>
    </citation>
    <scope>NUCLEOTIDE SEQUENCE [LARGE SCALE GENOMIC DNA]</scope>
    <source>
        <strain evidence="10 11">KCTC 2395</strain>
    </source>
</reference>
<dbReference type="PANTHER" id="PTHR14969:SF62">
    <property type="entry name" value="DECAPRENYLPHOSPHORYL-5-PHOSPHORIBOSE PHOSPHATASE RV3807C-RELATED"/>
    <property type="match status" value="1"/>
</dbReference>
<dbReference type="GO" id="GO:0016787">
    <property type="term" value="F:hydrolase activity"/>
    <property type="evidence" value="ECO:0007669"/>
    <property type="project" value="UniProtKB-KW"/>
</dbReference>
<evidence type="ECO:0000256" key="7">
    <source>
        <dbReference type="SAM" id="MobiDB-lite"/>
    </source>
</evidence>
<keyword evidence="4" id="KW-0378">Hydrolase</keyword>
<evidence type="ECO:0000256" key="5">
    <source>
        <dbReference type="ARBA" id="ARBA00022989"/>
    </source>
</evidence>
<evidence type="ECO:0000256" key="1">
    <source>
        <dbReference type="ARBA" id="ARBA00004651"/>
    </source>
</evidence>
<evidence type="ECO:0000256" key="3">
    <source>
        <dbReference type="ARBA" id="ARBA00022692"/>
    </source>
</evidence>
<accession>A0A066YRC7</accession>
<feature type="transmembrane region" description="Helical" evidence="8">
    <location>
        <begin position="97"/>
        <end position="116"/>
    </location>
</feature>
<protein>
    <recommendedName>
        <fullName evidence="9">Phosphatidic acid phosphatase type 2/haloperoxidase domain-containing protein</fullName>
    </recommendedName>
</protein>
<keyword evidence="11" id="KW-1185">Reference proteome</keyword>
<dbReference type="EMBL" id="JNBY01000168">
    <property type="protein sequence ID" value="KDN80626.1"/>
    <property type="molecule type" value="Genomic_DNA"/>
</dbReference>
<keyword evidence="5 8" id="KW-1133">Transmembrane helix</keyword>
<dbReference type="PANTHER" id="PTHR14969">
    <property type="entry name" value="SPHINGOSINE-1-PHOSPHATE PHOSPHOHYDROLASE"/>
    <property type="match status" value="1"/>
</dbReference>
<dbReference type="AlphaFoldDB" id="A0A066YRC7"/>
<dbReference type="RefSeq" id="WP_063750240.1">
    <property type="nucleotide sequence ID" value="NZ_KK853997.1"/>
</dbReference>
<dbReference type="PATRIC" id="fig|1348663.4.peg.7354"/>
<organism evidence="10 11">
    <name type="scientific">Kitasatospora cheerisanensis KCTC 2395</name>
    <dbReference type="NCBI Taxonomy" id="1348663"/>
    <lineage>
        <taxon>Bacteria</taxon>
        <taxon>Bacillati</taxon>
        <taxon>Actinomycetota</taxon>
        <taxon>Actinomycetes</taxon>
        <taxon>Kitasatosporales</taxon>
        <taxon>Streptomycetaceae</taxon>
        <taxon>Kitasatospora</taxon>
    </lineage>
</organism>
<evidence type="ECO:0000256" key="8">
    <source>
        <dbReference type="SAM" id="Phobius"/>
    </source>
</evidence>
<dbReference type="CDD" id="cd01610">
    <property type="entry name" value="PAP2_like"/>
    <property type="match status" value="1"/>
</dbReference>
<feature type="transmembrane region" description="Helical" evidence="8">
    <location>
        <begin position="152"/>
        <end position="170"/>
    </location>
</feature>
<dbReference type="InterPro" id="IPR036938">
    <property type="entry name" value="PAP2/HPO_sf"/>
</dbReference>
<gene>
    <name evidence="10" type="ORF">KCH_76020</name>
</gene>
<dbReference type="eggNOG" id="COG0671">
    <property type="taxonomic scope" value="Bacteria"/>
</dbReference>
<feature type="transmembrane region" description="Helical" evidence="8">
    <location>
        <begin position="21"/>
        <end position="41"/>
    </location>
</feature>
<evidence type="ECO:0000313" key="10">
    <source>
        <dbReference type="EMBL" id="KDN80626.1"/>
    </source>
</evidence>
<dbReference type="GO" id="GO:0005886">
    <property type="term" value="C:plasma membrane"/>
    <property type="evidence" value="ECO:0007669"/>
    <property type="project" value="UniProtKB-SubCell"/>
</dbReference>
<evidence type="ECO:0000256" key="2">
    <source>
        <dbReference type="ARBA" id="ARBA00022475"/>
    </source>
</evidence>
<evidence type="ECO:0000256" key="4">
    <source>
        <dbReference type="ARBA" id="ARBA00022801"/>
    </source>
</evidence>
<comment type="caution">
    <text evidence="10">The sequence shown here is derived from an EMBL/GenBank/DDBJ whole genome shotgun (WGS) entry which is preliminary data.</text>
</comment>
<evidence type="ECO:0000259" key="9">
    <source>
        <dbReference type="SMART" id="SM00014"/>
    </source>
</evidence>
<dbReference type="SMART" id="SM00014">
    <property type="entry name" value="acidPPc"/>
    <property type="match status" value="1"/>
</dbReference>
<dbReference type="HOGENOM" id="CLU_072573_8_0_11"/>
<sequence>MTSLHPSRAAGPASHRTPPQARPVAAAALLLGGGGAAALLAPDGGTAAGWSAAGYRRTVRAFADLPAAVPALATELGLLVLGAVWLLCWWRARGRSRAAVAGVLLAGAGTVVAYGLSEVLKTAFDEQRPCRALGGVPAQVAAECPPPGDWSFPSNHATLAAALAVGLAVLHPRVAALVLPVGVATAAGRVAAGVHYPHDVLAGAVLGAVVVAALLVCARPAAARAVGALAGVPLFGPLLLSPSVEPGRPNAASDGRG</sequence>
<dbReference type="Proteomes" id="UP000027178">
    <property type="component" value="Unassembled WGS sequence"/>
</dbReference>
<comment type="subcellular location">
    <subcellularLocation>
        <location evidence="1">Cell membrane</location>
        <topology evidence="1">Multi-pass membrane protein</topology>
    </subcellularLocation>
</comment>
<dbReference type="Pfam" id="PF01569">
    <property type="entry name" value="PAP2"/>
    <property type="match status" value="1"/>
</dbReference>
<name>A0A066YRC7_9ACTN</name>
<dbReference type="OrthoDB" id="5243958at2"/>